<name>F2TYC8_SALR5</name>
<gene>
    <name evidence="1" type="ORF">PTSG_01579</name>
</gene>
<protein>
    <submittedName>
        <fullName evidence="1">Uncharacterized protein</fullName>
    </submittedName>
</protein>
<dbReference type="EMBL" id="GL832957">
    <property type="protein sequence ID" value="EGD78602.1"/>
    <property type="molecule type" value="Genomic_DNA"/>
</dbReference>
<dbReference type="GeneID" id="16078156"/>
<dbReference type="InParanoid" id="F2TYC8"/>
<dbReference type="Proteomes" id="UP000007799">
    <property type="component" value="Unassembled WGS sequence"/>
</dbReference>
<dbReference type="RefSeq" id="XP_004997560.1">
    <property type="nucleotide sequence ID" value="XM_004997503.1"/>
</dbReference>
<evidence type="ECO:0000313" key="1">
    <source>
        <dbReference type="EMBL" id="EGD78602.1"/>
    </source>
</evidence>
<proteinExistence type="predicted"/>
<keyword evidence="2" id="KW-1185">Reference proteome</keyword>
<reference evidence="1" key="1">
    <citation type="submission" date="2009-08" db="EMBL/GenBank/DDBJ databases">
        <title>Annotation of Salpingoeca rosetta.</title>
        <authorList>
            <consortium name="The Broad Institute Genome Sequencing Platform"/>
            <person name="Russ C."/>
            <person name="Cuomo C."/>
            <person name="Burger G."/>
            <person name="Gray M.W."/>
            <person name="Holland P.W.H."/>
            <person name="King N."/>
            <person name="Lang F.B.F."/>
            <person name="Roger A.J."/>
            <person name="Ruiz-Trillo I."/>
            <person name="Young S.K."/>
            <person name="Zeng Q."/>
            <person name="Gargeya S."/>
            <person name="Alvarado L."/>
            <person name="Berlin A."/>
            <person name="Chapman S.B."/>
            <person name="Chen Z."/>
            <person name="Freedman E."/>
            <person name="Gellesch M."/>
            <person name="Goldberg J."/>
            <person name="Griggs A."/>
            <person name="Gujja S."/>
            <person name="Heilman E."/>
            <person name="Heiman D."/>
            <person name="Howarth C."/>
            <person name="Mehta T."/>
            <person name="Neiman D."/>
            <person name="Pearson M."/>
            <person name="Roberts A."/>
            <person name="Saif S."/>
            <person name="Shea T."/>
            <person name="Shenoy N."/>
            <person name="Sisk P."/>
            <person name="Stolte C."/>
            <person name="Sykes S."/>
            <person name="White J."/>
            <person name="Yandava C."/>
            <person name="Haas B."/>
            <person name="Nusbaum C."/>
            <person name="Birren B."/>
        </authorList>
    </citation>
    <scope>NUCLEOTIDE SEQUENCE [LARGE SCALE GENOMIC DNA]</scope>
    <source>
        <strain evidence="1">ATCC 50818</strain>
    </source>
</reference>
<sequence>MDIERKLSHPRFSAWSADAQSMAKELVDASGDAEYYQAVLDKFEQQVRDYGEEQLAEDTAKFRKLLDRLQRECEHTFISTETLHIPDQVYCLLRAYDAAYSR</sequence>
<dbReference type="AlphaFoldDB" id="F2TYC8"/>
<evidence type="ECO:0000313" key="2">
    <source>
        <dbReference type="Proteomes" id="UP000007799"/>
    </source>
</evidence>
<accession>F2TYC8</accession>
<dbReference type="KEGG" id="sre:PTSG_01579"/>
<organism evidence="2">
    <name type="scientific">Salpingoeca rosetta (strain ATCC 50818 / BSB-021)</name>
    <dbReference type="NCBI Taxonomy" id="946362"/>
    <lineage>
        <taxon>Eukaryota</taxon>
        <taxon>Choanoflagellata</taxon>
        <taxon>Craspedida</taxon>
        <taxon>Salpingoecidae</taxon>
        <taxon>Salpingoeca</taxon>
    </lineage>
</organism>